<evidence type="ECO:0000256" key="1">
    <source>
        <dbReference type="ARBA" id="ARBA00004448"/>
    </source>
</evidence>
<evidence type="ECO:0000256" key="8">
    <source>
        <dbReference type="ARBA" id="ARBA00022989"/>
    </source>
</evidence>
<comment type="caution">
    <text evidence="17">The sequence shown here is derived from an EMBL/GenBank/DDBJ whole genome shotgun (WGS) entry which is preliminary data.</text>
</comment>
<evidence type="ECO:0000256" key="7">
    <source>
        <dbReference type="ARBA" id="ARBA00022967"/>
    </source>
</evidence>
<keyword evidence="5" id="KW-0547">Nucleotide-binding</keyword>
<dbReference type="PANTHER" id="PTHR24221:SF402">
    <property type="entry name" value="IRON-SULFUR CLUSTERS TRANSPORTER ABCB7, MITOCHONDRIAL"/>
    <property type="match status" value="1"/>
</dbReference>
<dbReference type="SUPFAM" id="SSF52540">
    <property type="entry name" value="P-loop containing nucleoside triphosphate hydrolases"/>
    <property type="match status" value="1"/>
</dbReference>
<gene>
    <name evidence="17" type="primary">ATM1</name>
    <name evidence="17" type="ORF">BGZ99_010262</name>
</gene>
<evidence type="ECO:0000256" key="12">
    <source>
        <dbReference type="ARBA" id="ARBA00040792"/>
    </source>
</evidence>
<dbReference type="InterPro" id="IPR003439">
    <property type="entry name" value="ABC_transporter-like_ATP-bd"/>
</dbReference>
<feature type="transmembrane region" description="Helical" evidence="14">
    <location>
        <begin position="431"/>
        <end position="453"/>
    </location>
</feature>
<dbReference type="PROSITE" id="PS50893">
    <property type="entry name" value="ABC_TRANSPORTER_2"/>
    <property type="match status" value="1"/>
</dbReference>
<sequence length="763" mass="83542">MIPQGPCAHAVRAPLRKLALALASNSSAAPANHRTFFTASQSSTRPHLSSLLTSTRTASDAGGLSLFQSVSIRFNRLSEARTTTSRFSSLALNQTQKRAFTRPSAPRFKNEATPEAASKHGSGPGAAAGAGNSSKNLLTQSSTSSSTVTATATKASEKTASSNANAEQNRLDWKIFKDLAMYIWPKDDRGVKIRVVVALSLLVMGKILNVQVPFYFKEIIDKLNMDFPQGAAVMTVVGAAILGYGLARAGSSIFAELRNAVFAAVAQKAIRRVSANIFEHLHRLDMSFHLSKQTGGLSRAIDRGTKGISFLLSSMVFHLLPTALEITMVCSILTYQFGPSFAAVTAATMAAYTWFTVQTTAWRTKFRKQANAADNEAATIAVESLINFESVKYFNNEKFELNQYDSALAKYEQSSLKIASSLTFLNAGQNLIFSTSLTVMMYLAAQGVLAGTMTVGDVVMINQLVFQLSLPLNFLGSVYRELRQALIDMETLFSLQGVHVKVQEKPDAPMLQLAAKGGELRFEDVVFGYHQDRPILKGISFVVPAGKKVAIVGPSGCGKSTLLRLLFRFYDPQSGNVYIDNQNLRDVNLDSLRSQIGVVPQETALFNTTIKRNIQYGRVTASEEEVIQAAKRAHIHDAIMRLPDQYETKVGERGLMLSGGEKQRVALSRAILKNSPIMFFDEATSALDTHTEQSLLTNIRTVLHEKGGTSMFIAHRLRTIADADEIIVLKDGQIAERGRHDVLLKQNGIYREMWDRQEGDAVF</sequence>
<name>A0A9P6UL74_9FUNG</name>
<dbReference type="Pfam" id="PF00664">
    <property type="entry name" value="ABC_membrane"/>
    <property type="match status" value="1"/>
</dbReference>
<evidence type="ECO:0000256" key="2">
    <source>
        <dbReference type="ARBA" id="ARBA00011738"/>
    </source>
</evidence>
<dbReference type="PANTHER" id="PTHR24221">
    <property type="entry name" value="ATP-BINDING CASSETTE SUB-FAMILY B"/>
    <property type="match status" value="1"/>
</dbReference>
<evidence type="ECO:0000256" key="14">
    <source>
        <dbReference type="SAM" id="Phobius"/>
    </source>
</evidence>
<dbReference type="InterPro" id="IPR011527">
    <property type="entry name" value="ABC1_TM_dom"/>
</dbReference>
<evidence type="ECO:0000313" key="18">
    <source>
        <dbReference type="Proteomes" id="UP000738325"/>
    </source>
</evidence>
<dbReference type="GO" id="GO:0140359">
    <property type="term" value="F:ABC-type transporter activity"/>
    <property type="evidence" value="ECO:0007669"/>
    <property type="project" value="InterPro"/>
</dbReference>
<dbReference type="Gene3D" id="1.20.1560.10">
    <property type="entry name" value="ABC transporter type 1, transmembrane domain"/>
    <property type="match status" value="1"/>
</dbReference>
<evidence type="ECO:0000256" key="13">
    <source>
        <dbReference type="SAM" id="MobiDB-lite"/>
    </source>
</evidence>
<dbReference type="PROSITE" id="PS00211">
    <property type="entry name" value="ABC_TRANSPORTER_1"/>
    <property type="match status" value="1"/>
</dbReference>
<keyword evidence="9 14" id="KW-0472">Membrane</keyword>
<evidence type="ECO:0000256" key="6">
    <source>
        <dbReference type="ARBA" id="ARBA00022840"/>
    </source>
</evidence>
<keyword evidence="6" id="KW-0067">ATP-binding</keyword>
<dbReference type="Pfam" id="PF00005">
    <property type="entry name" value="ABC_tran"/>
    <property type="match status" value="1"/>
</dbReference>
<dbReference type="InterPro" id="IPR017871">
    <property type="entry name" value="ABC_transporter-like_CS"/>
</dbReference>
<keyword evidence="4 14" id="KW-0812">Transmembrane</keyword>
<organism evidence="17 18">
    <name type="scientific">Dissophora globulifera</name>
    <dbReference type="NCBI Taxonomy" id="979702"/>
    <lineage>
        <taxon>Eukaryota</taxon>
        <taxon>Fungi</taxon>
        <taxon>Fungi incertae sedis</taxon>
        <taxon>Mucoromycota</taxon>
        <taxon>Mortierellomycotina</taxon>
        <taxon>Mortierellomycetes</taxon>
        <taxon>Mortierellales</taxon>
        <taxon>Mortierellaceae</taxon>
        <taxon>Dissophora</taxon>
    </lineage>
</organism>
<dbReference type="SUPFAM" id="SSF90123">
    <property type="entry name" value="ABC transporter transmembrane region"/>
    <property type="match status" value="1"/>
</dbReference>
<dbReference type="GO" id="GO:0006879">
    <property type="term" value="P:intracellular iron ion homeostasis"/>
    <property type="evidence" value="ECO:0007669"/>
    <property type="project" value="TreeGrafter"/>
</dbReference>
<dbReference type="GO" id="GO:0140466">
    <property type="term" value="P:iron-sulfur cluster export from the mitochondrion"/>
    <property type="evidence" value="ECO:0007669"/>
    <property type="project" value="UniProtKB-ARBA"/>
</dbReference>
<dbReference type="Gene3D" id="3.40.50.300">
    <property type="entry name" value="P-loop containing nucleotide triphosphate hydrolases"/>
    <property type="match status" value="1"/>
</dbReference>
<dbReference type="InterPro" id="IPR036640">
    <property type="entry name" value="ABC1_TM_sf"/>
</dbReference>
<feature type="region of interest" description="Disordered" evidence="13">
    <location>
        <begin position="93"/>
        <end position="163"/>
    </location>
</feature>
<evidence type="ECO:0000256" key="10">
    <source>
        <dbReference type="ARBA" id="ARBA00024363"/>
    </source>
</evidence>
<feature type="compositionally biased region" description="Low complexity" evidence="13">
    <location>
        <begin position="129"/>
        <end position="163"/>
    </location>
</feature>
<dbReference type="FunFam" id="1.20.1560.10:FF:000004">
    <property type="entry name" value="ATP-binding cassette sub-family B member 7"/>
    <property type="match status" value="1"/>
</dbReference>
<dbReference type="Proteomes" id="UP000738325">
    <property type="component" value="Unassembled WGS sequence"/>
</dbReference>
<comment type="subunit">
    <text evidence="2">Homodimer.</text>
</comment>
<feature type="domain" description="ABC transporter" evidence="15">
    <location>
        <begin position="520"/>
        <end position="756"/>
    </location>
</feature>
<feature type="transmembrane region" description="Helical" evidence="14">
    <location>
        <begin position="195"/>
        <end position="216"/>
    </location>
</feature>
<evidence type="ECO:0000259" key="16">
    <source>
        <dbReference type="PROSITE" id="PS50929"/>
    </source>
</evidence>
<dbReference type="InterPro" id="IPR039421">
    <property type="entry name" value="Type_1_exporter"/>
</dbReference>
<dbReference type="GO" id="GO:0005524">
    <property type="term" value="F:ATP binding"/>
    <property type="evidence" value="ECO:0007669"/>
    <property type="project" value="UniProtKB-KW"/>
</dbReference>
<evidence type="ECO:0000256" key="3">
    <source>
        <dbReference type="ARBA" id="ARBA00022448"/>
    </source>
</evidence>
<proteinExistence type="inferred from homology"/>
<dbReference type="InterPro" id="IPR027417">
    <property type="entry name" value="P-loop_NTPase"/>
</dbReference>
<keyword evidence="8 14" id="KW-1133">Transmembrane helix</keyword>
<feature type="transmembrane region" description="Helical" evidence="14">
    <location>
        <begin position="308"/>
        <end position="334"/>
    </location>
</feature>
<comment type="subcellular location">
    <subcellularLocation>
        <location evidence="1">Mitochondrion inner membrane</location>
        <topology evidence="1">Multi-pass membrane protein</topology>
    </subcellularLocation>
</comment>
<feature type="domain" description="ABC transmembrane type-1" evidence="16">
    <location>
        <begin position="196"/>
        <end position="484"/>
    </location>
</feature>
<reference evidence="17" key="1">
    <citation type="journal article" date="2020" name="Fungal Divers.">
        <title>Resolving the Mortierellaceae phylogeny through synthesis of multi-gene phylogenetics and phylogenomics.</title>
        <authorList>
            <person name="Vandepol N."/>
            <person name="Liber J."/>
            <person name="Desiro A."/>
            <person name="Na H."/>
            <person name="Kennedy M."/>
            <person name="Barry K."/>
            <person name="Grigoriev I.V."/>
            <person name="Miller A.N."/>
            <person name="O'Donnell K."/>
            <person name="Stajich J.E."/>
            <person name="Bonito G."/>
        </authorList>
    </citation>
    <scope>NUCLEOTIDE SEQUENCE</scope>
    <source>
        <strain evidence="17">REB-010B</strain>
    </source>
</reference>
<evidence type="ECO:0000256" key="5">
    <source>
        <dbReference type="ARBA" id="ARBA00022741"/>
    </source>
</evidence>
<dbReference type="CDD" id="cd18582">
    <property type="entry name" value="ABC_6TM_ATM1_ABCB7"/>
    <property type="match status" value="1"/>
</dbReference>
<evidence type="ECO:0000313" key="17">
    <source>
        <dbReference type="EMBL" id="KAG0311325.1"/>
    </source>
</evidence>
<dbReference type="CDD" id="cd03253">
    <property type="entry name" value="ABCC_ATM1_transporter"/>
    <property type="match status" value="1"/>
</dbReference>
<dbReference type="FunFam" id="3.40.50.300:FF:000186">
    <property type="entry name" value="ATP-binding cassette sub-family B member 7, mitochondrial"/>
    <property type="match status" value="1"/>
</dbReference>
<dbReference type="AlphaFoldDB" id="A0A9P6UL74"/>
<dbReference type="GO" id="GO:0016887">
    <property type="term" value="F:ATP hydrolysis activity"/>
    <property type="evidence" value="ECO:0007669"/>
    <property type="project" value="InterPro"/>
</dbReference>
<evidence type="ECO:0000259" key="15">
    <source>
        <dbReference type="PROSITE" id="PS50893"/>
    </source>
</evidence>
<feature type="transmembrane region" description="Helical" evidence="14">
    <location>
        <begin position="228"/>
        <end position="247"/>
    </location>
</feature>
<keyword evidence="18" id="KW-1185">Reference proteome</keyword>
<protein>
    <recommendedName>
        <fullName evidence="11">Iron-sulfur clusters transporter ATM1, mitochondrial</fullName>
    </recommendedName>
    <alternativeName>
        <fullName evidence="12">Iron-sulfur clusters transporter atm1, mitochondrial</fullName>
    </alternativeName>
</protein>
<accession>A0A9P6UL74</accession>
<dbReference type="EMBL" id="JAAAIP010000941">
    <property type="protein sequence ID" value="KAG0311325.1"/>
    <property type="molecule type" value="Genomic_DNA"/>
</dbReference>
<evidence type="ECO:0000256" key="11">
    <source>
        <dbReference type="ARBA" id="ARBA00039906"/>
    </source>
</evidence>
<dbReference type="OrthoDB" id="6500128at2759"/>
<dbReference type="InterPro" id="IPR003593">
    <property type="entry name" value="AAA+_ATPase"/>
</dbReference>
<dbReference type="GO" id="GO:0005743">
    <property type="term" value="C:mitochondrial inner membrane"/>
    <property type="evidence" value="ECO:0007669"/>
    <property type="project" value="UniProtKB-SubCell"/>
</dbReference>
<dbReference type="SMART" id="SM00382">
    <property type="entry name" value="AAA"/>
    <property type="match status" value="1"/>
</dbReference>
<comment type="similarity">
    <text evidence="10">Belongs to the ABC transporter superfamily. ABCB family. Heavy Metal importer (TC 3.A.1.210) subfamily.</text>
</comment>
<dbReference type="PROSITE" id="PS50929">
    <property type="entry name" value="ABC_TM1F"/>
    <property type="match status" value="1"/>
</dbReference>
<evidence type="ECO:0000256" key="4">
    <source>
        <dbReference type="ARBA" id="ARBA00022692"/>
    </source>
</evidence>
<keyword evidence="7" id="KW-1278">Translocase</keyword>
<keyword evidence="3" id="KW-0813">Transport</keyword>
<feature type="transmembrane region" description="Helical" evidence="14">
    <location>
        <begin position="340"/>
        <end position="357"/>
    </location>
</feature>
<evidence type="ECO:0000256" key="9">
    <source>
        <dbReference type="ARBA" id="ARBA00023136"/>
    </source>
</evidence>